<evidence type="ECO:0000256" key="1">
    <source>
        <dbReference type="ARBA" id="ARBA00004604"/>
    </source>
</evidence>
<evidence type="ECO:0000313" key="8">
    <source>
        <dbReference type="Proteomes" id="UP000734854"/>
    </source>
</evidence>
<comment type="caution">
    <text evidence="7">The sequence shown here is derived from an EMBL/GenBank/DDBJ whole genome shotgun (WGS) entry which is preliminary data.</text>
</comment>
<dbReference type="GO" id="GO:0003723">
    <property type="term" value="F:RNA binding"/>
    <property type="evidence" value="ECO:0007669"/>
    <property type="project" value="UniProtKB-UniRule"/>
</dbReference>
<organism evidence="7 8">
    <name type="scientific">Zingiber officinale</name>
    <name type="common">Ginger</name>
    <name type="synonym">Amomum zingiber</name>
    <dbReference type="NCBI Taxonomy" id="94328"/>
    <lineage>
        <taxon>Eukaryota</taxon>
        <taxon>Viridiplantae</taxon>
        <taxon>Streptophyta</taxon>
        <taxon>Embryophyta</taxon>
        <taxon>Tracheophyta</taxon>
        <taxon>Spermatophyta</taxon>
        <taxon>Magnoliopsida</taxon>
        <taxon>Liliopsida</taxon>
        <taxon>Zingiberales</taxon>
        <taxon>Zingiberaceae</taxon>
        <taxon>Zingiber</taxon>
    </lineage>
</organism>
<dbReference type="CDD" id="cd12307">
    <property type="entry name" value="RRM_NIFK_like"/>
    <property type="match status" value="1"/>
</dbReference>
<evidence type="ECO:0000256" key="3">
    <source>
        <dbReference type="ARBA" id="ARBA00023242"/>
    </source>
</evidence>
<dbReference type="AlphaFoldDB" id="A0A8J5GZS3"/>
<reference evidence="7 8" key="1">
    <citation type="submission" date="2020-08" db="EMBL/GenBank/DDBJ databases">
        <title>Plant Genome Project.</title>
        <authorList>
            <person name="Zhang R.-G."/>
        </authorList>
    </citation>
    <scope>NUCLEOTIDE SEQUENCE [LARGE SCALE GENOMIC DNA]</scope>
    <source>
        <tissue evidence="7">Rhizome</tissue>
    </source>
</reference>
<dbReference type="InterPro" id="IPR000504">
    <property type="entry name" value="RRM_dom"/>
</dbReference>
<dbReference type="GO" id="GO:0005730">
    <property type="term" value="C:nucleolus"/>
    <property type="evidence" value="ECO:0007669"/>
    <property type="project" value="UniProtKB-SubCell"/>
</dbReference>
<evidence type="ECO:0000313" key="7">
    <source>
        <dbReference type="EMBL" id="KAG6516702.1"/>
    </source>
</evidence>
<dbReference type="PANTHER" id="PTHR46754">
    <property type="entry name" value="MKI67 FHA DOMAIN-INTERACTING NUCLEOLAR PHOSPHOPROTEIN"/>
    <property type="match status" value="1"/>
</dbReference>
<gene>
    <name evidence="7" type="ORF">ZIOFF_027175</name>
</gene>
<dbReference type="InterPro" id="IPR012677">
    <property type="entry name" value="Nucleotide-bd_a/b_plait_sf"/>
</dbReference>
<evidence type="ECO:0000256" key="4">
    <source>
        <dbReference type="PROSITE-ProRule" id="PRU00176"/>
    </source>
</evidence>
<evidence type="ECO:0000259" key="6">
    <source>
        <dbReference type="PROSITE" id="PS50102"/>
    </source>
</evidence>
<comment type="subcellular location">
    <subcellularLocation>
        <location evidence="1">Nucleus</location>
        <location evidence="1">Nucleolus</location>
    </subcellularLocation>
</comment>
<protein>
    <recommendedName>
        <fullName evidence="6">RRM domain-containing protein</fullName>
    </recommendedName>
</protein>
<dbReference type="SUPFAM" id="SSF54928">
    <property type="entry name" value="RNA-binding domain, RBD"/>
    <property type="match status" value="1"/>
</dbReference>
<dbReference type="InterPro" id="IPR035979">
    <property type="entry name" value="RBD_domain_sf"/>
</dbReference>
<keyword evidence="2 4" id="KW-0694">RNA-binding</keyword>
<dbReference type="EMBL" id="JACMSC010000007">
    <property type="protein sequence ID" value="KAG6516702.1"/>
    <property type="molecule type" value="Genomic_DNA"/>
</dbReference>
<keyword evidence="8" id="KW-1185">Reference proteome</keyword>
<dbReference type="PROSITE" id="PS50102">
    <property type="entry name" value="RRM"/>
    <property type="match status" value="1"/>
</dbReference>
<feature type="domain" description="RRM" evidence="6">
    <location>
        <begin position="148"/>
        <end position="226"/>
    </location>
</feature>
<name>A0A8J5GZS3_ZINOF</name>
<dbReference type="Proteomes" id="UP000734854">
    <property type="component" value="Unassembled WGS sequence"/>
</dbReference>
<dbReference type="SMART" id="SM00360">
    <property type="entry name" value="RRM"/>
    <property type="match status" value="1"/>
</dbReference>
<evidence type="ECO:0000256" key="2">
    <source>
        <dbReference type="ARBA" id="ARBA00022884"/>
    </source>
</evidence>
<dbReference type="Pfam" id="PF00076">
    <property type="entry name" value="RRM_1"/>
    <property type="match status" value="1"/>
</dbReference>
<keyword evidence="3" id="KW-0539">Nucleus</keyword>
<dbReference type="Gene3D" id="3.30.70.330">
    <property type="match status" value="1"/>
</dbReference>
<accession>A0A8J5GZS3</accession>
<proteinExistence type="predicted"/>
<feature type="region of interest" description="Disordered" evidence="5">
    <location>
        <begin position="65"/>
        <end position="100"/>
    </location>
</feature>
<sequence length="311" mass="35315">MYACSTRTNPPPLPREFKVQISAREGQGRRVAAGLDSLRSMGCGGSKPEMGSENLRRKAMEVQRRLRPGRHLSIASSTDLPCSEDANGENSSEMGAKAKKALKKKLKKTSQLSISRHKNESSDFLPLEGGPGRKLAKVEEEPAKNIATVLYIGHIPHGFYEEQMKGFFSQFGKIKHVRIARSRKTGNSKHYGFLEFENPEVAKVVADEINNYLVFEHNLQVHLIPPERVHPKLWKCANWRDNRKDWTAIARTQHNKERTSDEHQHMVEGIVKREEKRRKRIRAAGINYDCPDLVGLGQPASKKIKFDEEDD</sequence>
<evidence type="ECO:0000256" key="5">
    <source>
        <dbReference type="SAM" id="MobiDB-lite"/>
    </source>
</evidence>